<dbReference type="CDD" id="cd00590">
    <property type="entry name" value="RRM_SF"/>
    <property type="match status" value="2"/>
</dbReference>
<organism evidence="5">
    <name type="scientific">Lygus hesperus</name>
    <name type="common">Western plant bug</name>
    <dbReference type="NCBI Taxonomy" id="30085"/>
    <lineage>
        <taxon>Eukaryota</taxon>
        <taxon>Metazoa</taxon>
        <taxon>Ecdysozoa</taxon>
        <taxon>Arthropoda</taxon>
        <taxon>Hexapoda</taxon>
        <taxon>Insecta</taxon>
        <taxon>Pterygota</taxon>
        <taxon>Neoptera</taxon>
        <taxon>Paraneoptera</taxon>
        <taxon>Hemiptera</taxon>
        <taxon>Heteroptera</taxon>
        <taxon>Panheteroptera</taxon>
        <taxon>Cimicomorpha</taxon>
        <taxon>Miridae</taxon>
        <taxon>Mirini</taxon>
        <taxon>Lygus</taxon>
    </lineage>
</organism>
<dbReference type="PANTHER" id="PTHR23236:SF11">
    <property type="entry name" value="EUKARYOTIC TRANSLATION INITIATION FACTOR 4H"/>
    <property type="match status" value="1"/>
</dbReference>
<gene>
    <name evidence="5" type="primary">gar2_1</name>
    <name evidence="5" type="ORF">g.18184</name>
</gene>
<dbReference type="SMART" id="SM00360">
    <property type="entry name" value="RRM"/>
    <property type="match status" value="2"/>
</dbReference>
<dbReference type="Gene3D" id="3.30.70.330">
    <property type="match status" value="2"/>
</dbReference>
<evidence type="ECO:0000259" key="4">
    <source>
        <dbReference type="PROSITE" id="PS50102"/>
    </source>
</evidence>
<dbReference type="InterPro" id="IPR000504">
    <property type="entry name" value="RRM_dom"/>
</dbReference>
<dbReference type="SUPFAM" id="SSF54928">
    <property type="entry name" value="RNA-binding domain, RBD"/>
    <property type="match status" value="2"/>
</dbReference>
<sequence>PSVTLLDMFNFVSDVDTSAGGDASVVTETSRKDGEQDNKPDTGNDGSTRCFVGNLPLKVDESMLRNAFKDCGEIVDVEWLTDKQTGRFYGSSFVTFCDSASAQRAYSCNDTLSLHGRKLKINIVAKKIVSKNGSSDAGSQHRRMPPPPKLHDKPENCNTIFMGNLAFDITEDAIHNFFSRCGSIHEIRFLHHSDGSFKGCGFVEFDDTLAVDKAIKLHAKILANRPVRIDFA</sequence>
<feature type="compositionally biased region" description="Basic and acidic residues" evidence="3">
    <location>
        <begin position="29"/>
        <end position="42"/>
    </location>
</feature>
<dbReference type="InterPro" id="IPR035979">
    <property type="entry name" value="RBD_domain_sf"/>
</dbReference>
<protein>
    <submittedName>
        <fullName evidence="5">Protein gar2</fullName>
    </submittedName>
</protein>
<evidence type="ECO:0000256" key="2">
    <source>
        <dbReference type="PROSITE-ProRule" id="PRU00176"/>
    </source>
</evidence>
<dbReference type="GO" id="GO:0003723">
    <property type="term" value="F:RNA binding"/>
    <property type="evidence" value="ECO:0007669"/>
    <property type="project" value="UniProtKB-UniRule"/>
</dbReference>
<evidence type="ECO:0000313" key="5">
    <source>
        <dbReference type="EMBL" id="JAQ10228.1"/>
    </source>
</evidence>
<feature type="domain" description="RRM" evidence="4">
    <location>
        <begin position="158"/>
        <end position="232"/>
    </location>
</feature>
<feature type="non-terminal residue" evidence="5">
    <location>
        <position position="1"/>
    </location>
</feature>
<dbReference type="InterPro" id="IPR012677">
    <property type="entry name" value="Nucleotide-bd_a/b_plait_sf"/>
</dbReference>
<reference evidence="5" key="1">
    <citation type="journal article" date="2016" name="Gigascience">
        <title>De novo construction of an expanded transcriptome assembly for the western tarnished plant bug, Lygus hesperus.</title>
        <authorList>
            <person name="Tassone E.E."/>
            <person name="Geib S.M."/>
            <person name="Hall B."/>
            <person name="Fabrick J.A."/>
            <person name="Brent C.S."/>
            <person name="Hull J.J."/>
        </authorList>
    </citation>
    <scope>NUCLEOTIDE SEQUENCE</scope>
</reference>
<name>A0A146LQY7_LYGHE</name>
<accession>A0A146LQY7</accession>
<keyword evidence="1 2" id="KW-0694">RNA-binding</keyword>
<dbReference type="PANTHER" id="PTHR23236">
    <property type="entry name" value="EUKARYOTIC TRANSLATION INITIATION FACTOR 4B/4H"/>
    <property type="match status" value="1"/>
</dbReference>
<evidence type="ECO:0000256" key="3">
    <source>
        <dbReference type="SAM" id="MobiDB-lite"/>
    </source>
</evidence>
<feature type="region of interest" description="Disordered" evidence="3">
    <location>
        <begin position="20"/>
        <end position="47"/>
    </location>
</feature>
<dbReference type="EMBL" id="GDHC01008401">
    <property type="protein sequence ID" value="JAQ10228.1"/>
    <property type="molecule type" value="Transcribed_RNA"/>
</dbReference>
<dbReference type="Pfam" id="PF00076">
    <property type="entry name" value="RRM_1"/>
    <property type="match status" value="2"/>
</dbReference>
<evidence type="ECO:0000256" key="1">
    <source>
        <dbReference type="ARBA" id="ARBA00022884"/>
    </source>
</evidence>
<feature type="domain" description="RRM" evidence="4">
    <location>
        <begin position="48"/>
        <end position="126"/>
    </location>
</feature>
<proteinExistence type="predicted"/>
<feature type="region of interest" description="Disordered" evidence="3">
    <location>
        <begin position="132"/>
        <end position="153"/>
    </location>
</feature>
<dbReference type="AlphaFoldDB" id="A0A146LQY7"/>
<dbReference type="PROSITE" id="PS50102">
    <property type="entry name" value="RRM"/>
    <property type="match status" value="2"/>
</dbReference>